<evidence type="ECO:0000313" key="2">
    <source>
        <dbReference type="EMBL" id="KPJ64059.1"/>
    </source>
</evidence>
<gene>
    <name evidence="2" type="ORF">AMK68_02475</name>
</gene>
<dbReference type="InterPro" id="IPR008769">
    <property type="entry name" value="PhaF_PhaI"/>
</dbReference>
<dbReference type="EMBL" id="LIZY01000045">
    <property type="protein sequence ID" value="KPJ64059.1"/>
    <property type="molecule type" value="Genomic_DNA"/>
</dbReference>
<dbReference type="AlphaFoldDB" id="A0A0S7XPD5"/>
<dbReference type="PANTHER" id="PTHR38664:SF1">
    <property type="entry name" value="SLR0058 PROTEIN"/>
    <property type="match status" value="1"/>
</dbReference>
<comment type="caution">
    <text evidence="2">The sequence shown here is derived from an EMBL/GenBank/DDBJ whole genome shotgun (WGS) entry which is preliminary data.</text>
</comment>
<organism evidence="2 3">
    <name type="scientific">candidate division KD3-62 bacterium DG_56</name>
    <dbReference type="NCBI Taxonomy" id="1704032"/>
    <lineage>
        <taxon>Bacteria</taxon>
        <taxon>candidate division KD3-62</taxon>
    </lineage>
</organism>
<sequence length="114" mass="12691">MPDEENPTLTWRDLLDKSLELGLGAVVLTKQSVSKLVEELVAKGSLGREEAKNVVAQMLERGREEKAQIERLVTQVAEKVVERAGLARRADLEALAARVDRLERRAESSQDTPE</sequence>
<dbReference type="PANTHER" id="PTHR38664">
    <property type="entry name" value="SLR0058 PROTEIN"/>
    <property type="match status" value="1"/>
</dbReference>
<protein>
    <recommendedName>
        <fullName evidence="4">Polyhydroxyalkanoate synthesis regulator</fullName>
    </recommendedName>
</protein>
<accession>A0A0S7XPD5</accession>
<dbReference type="Proteomes" id="UP000052020">
    <property type="component" value="Unassembled WGS sequence"/>
</dbReference>
<feature type="coiled-coil region" evidence="1">
    <location>
        <begin position="59"/>
        <end position="112"/>
    </location>
</feature>
<keyword evidence="1" id="KW-0175">Coiled coil</keyword>
<proteinExistence type="predicted"/>
<evidence type="ECO:0008006" key="4">
    <source>
        <dbReference type="Google" id="ProtNLM"/>
    </source>
</evidence>
<name>A0A0S7XPD5_9BACT</name>
<evidence type="ECO:0000256" key="1">
    <source>
        <dbReference type="SAM" id="Coils"/>
    </source>
</evidence>
<evidence type="ECO:0000313" key="3">
    <source>
        <dbReference type="Proteomes" id="UP000052020"/>
    </source>
</evidence>
<reference evidence="2 3" key="1">
    <citation type="journal article" date="2015" name="Microbiome">
        <title>Genomic resolution of linkages in carbon, nitrogen, and sulfur cycling among widespread estuary sediment bacteria.</title>
        <authorList>
            <person name="Baker B.J."/>
            <person name="Lazar C.S."/>
            <person name="Teske A.P."/>
            <person name="Dick G.J."/>
        </authorList>
    </citation>
    <scope>NUCLEOTIDE SEQUENCE [LARGE SCALE GENOMIC DNA]</scope>
    <source>
        <strain evidence="2">DG_56</strain>
    </source>
</reference>